<evidence type="ECO:0000256" key="2">
    <source>
        <dbReference type="ARBA" id="ARBA00022845"/>
    </source>
</evidence>
<keyword evidence="3" id="KW-0694">RNA-binding</keyword>
<keyword evidence="2" id="KW-0810">Translation regulation</keyword>
<dbReference type="GO" id="GO:0006402">
    <property type="term" value="P:mRNA catabolic process"/>
    <property type="evidence" value="ECO:0007669"/>
    <property type="project" value="InterPro"/>
</dbReference>
<dbReference type="GO" id="GO:0006109">
    <property type="term" value="P:regulation of carbohydrate metabolic process"/>
    <property type="evidence" value="ECO:0007669"/>
    <property type="project" value="InterPro"/>
</dbReference>
<reference evidence="4 5" key="1">
    <citation type="submission" date="2017-04" db="EMBL/GenBank/DDBJ databases">
        <authorList>
            <person name="Afonso C.L."/>
            <person name="Miller P.J."/>
            <person name="Scott M.A."/>
            <person name="Spackman E."/>
            <person name="Goraichik I."/>
            <person name="Dimitrov K.M."/>
            <person name="Suarez D.L."/>
            <person name="Swayne D.E."/>
        </authorList>
    </citation>
    <scope>NUCLEOTIDE SEQUENCE [LARGE SCALE GENOMIC DNA]</scope>
    <source>
        <strain evidence="4 5">11</strain>
    </source>
</reference>
<evidence type="ECO:0000313" key="5">
    <source>
        <dbReference type="Proteomes" id="UP000193834"/>
    </source>
</evidence>
<protein>
    <submittedName>
        <fullName evidence="4">Carbon storage regulator, CsrA</fullName>
    </submittedName>
</protein>
<keyword evidence="1" id="KW-0963">Cytoplasm</keyword>
<dbReference type="RefSeq" id="WP_342351862.1">
    <property type="nucleotide sequence ID" value="NZ_FXAZ01000003.1"/>
</dbReference>
<gene>
    <name evidence="4" type="ORF">SAMN06295960_2806</name>
</gene>
<dbReference type="InterPro" id="IPR036107">
    <property type="entry name" value="CsrA_sf"/>
</dbReference>
<keyword evidence="5" id="KW-1185">Reference proteome</keyword>
<dbReference type="InterPro" id="IPR003751">
    <property type="entry name" value="CsrA"/>
</dbReference>
<name>A0A1X7KXT9_9BACL</name>
<dbReference type="PANTHER" id="PTHR34984">
    <property type="entry name" value="CARBON STORAGE REGULATOR"/>
    <property type="match status" value="1"/>
</dbReference>
<dbReference type="GO" id="GO:0048027">
    <property type="term" value="F:mRNA 5'-UTR binding"/>
    <property type="evidence" value="ECO:0007669"/>
    <property type="project" value="TreeGrafter"/>
</dbReference>
<dbReference type="Proteomes" id="UP000193834">
    <property type="component" value="Unassembled WGS sequence"/>
</dbReference>
<dbReference type="Pfam" id="PF02599">
    <property type="entry name" value="CsrA"/>
    <property type="match status" value="1"/>
</dbReference>
<dbReference type="GO" id="GO:0045947">
    <property type="term" value="P:negative regulation of translational initiation"/>
    <property type="evidence" value="ECO:0007669"/>
    <property type="project" value="TreeGrafter"/>
</dbReference>
<dbReference type="STRING" id="1852522.SAMN06295960_2806"/>
<accession>A0A1X7KXT9</accession>
<dbReference type="Gene3D" id="2.60.40.4380">
    <property type="entry name" value="Translational regulator CsrA"/>
    <property type="match status" value="1"/>
</dbReference>
<evidence type="ECO:0000313" key="4">
    <source>
        <dbReference type="EMBL" id="SMG46044.1"/>
    </source>
</evidence>
<dbReference type="PANTHER" id="PTHR34984:SF1">
    <property type="entry name" value="CARBON STORAGE REGULATOR"/>
    <property type="match status" value="1"/>
</dbReference>
<evidence type="ECO:0000256" key="3">
    <source>
        <dbReference type="ARBA" id="ARBA00022884"/>
    </source>
</evidence>
<proteinExistence type="predicted"/>
<dbReference type="GO" id="GO:0005829">
    <property type="term" value="C:cytosol"/>
    <property type="evidence" value="ECO:0007669"/>
    <property type="project" value="TreeGrafter"/>
</dbReference>
<evidence type="ECO:0000256" key="1">
    <source>
        <dbReference type="ARBA" id="ARBA00022490"/>
    </source>
</evidence>
<sequence length="63" mass="7043">MIGDDVEVVVLGVEGDFVKLGFNAPKEVQIMRQELHQVIAEQNAGAIHVDKIQLDQLLKNFKN</sequence>
<organism evidence="4 5">
    <name type="scientific">Paenibacillus aquistagni</name>
    <dbReference type="NCBI Taxonomy" id="1852522"/>
    <lineage>
        <taxon>Bacteria</taxon>
        <taxon>Bacillati</taxon>
        <taxon>Bacillota</taxon>
        <taxon>Bacilli</taxon>
        <taxon>Bacillales</taxon>
        <taxon>Paenibacillaceae</taxon>
        <taxon>Paenibacillus</taxon>
    </lineage>
</organism>
<dbReference type="SUPFAM" id="SSF117130">
    <property type="entry name" value="CsrA-like"/>
    <property type="match status" value="1"/>
</dbReference>
<dbReference type="AlphaFoldDB" id="A0A1X7KXT9"/>
<dbReference type="EMBL" id="FXAZ01000003">
    <property type="protein sequence ID" value="SMG46044.1"/>
    <property type="molecule type" value="Genomic_DNA"/>
</dbReference>